<feature type="domain" description="Formyl transferase N-terminal" evidence="9">
    <location>
        <begin position="6"/>
        <end position="184"/>
    </location>
</feature>
<dbReference type="CDD" id="cd08646">
    <property type="entry name" value="FMT_core_Met-tRNA-FMT_N"/>
    <property type="match status" value="1"/>
</dbReference>
<dbReference type="PROSITE" id="PS00373">
    <property type="entry name" value="GART"/>
    <property type="match status" value="1"/>
</dbReference>
<dbReference type="InterPro" id="IPR002376">
    <property type="entry name" value="Formyl_transf_N"/>
</dbReference>
<comment type="caution">
    <text evidence="11">The sequence shown here is derived from an EMBL/GenBank/DDBJ whole genome shotgun (WGS) entry which is preliminary data.</text>
</comment>
<accession>A0A521G149</accession>
<evidence type="ECO:0000313" key="12">
    <source>
        <dbReference type="Proteomes" id="UP000316238"/>
    </source>
</evidence>
<dbReference type="SUPFAM" id="SSF53328">
    <property type="entry name" value="Formyltransferase"/>
    <property type="match status" value="1"/>
</dbReference>
<comment type="similarity">
    <text evidence="2 8">Belongs to the Fmt family.</text>
</comment>
<dbReference type="Pfam" id="PF02911">
    <property type="entry name" value="Formyl_trans_C"/>
    <property type="match status" value="1"/>
</dbReference>
<keyword evidence="6 8" id="KW-0648">Protein biosynthesis</keyword>
<dbReference type="AlphaFoldDB" id="A0A521G149"/>
<dbReference type="CDD" id="cd08704">
    <property type="entry name" value="Met_tRNA_FMT_C"/>
    <property type="match status" value="1"/>
</dbReference>
<dbReference type="InterPro" id="IPR041711">
    <property type="entry name" value="Met-tRNA-FMT_N"/>
</dbReference>
<dbReference type="InterPro" id="IPR005794">
    <property type="entry name" value="Fmt"/>
</dbReference>
<comment type="catalytic activity">
    <reaction evidence="7 8">
        <text>L-methionyl-tRNA(fMet) + (6R)-10-formyltetrahydrofolate = N-formyl-L-methionyl-tRNA(fMet) + (6S)-5,6,7,8-tetrahydrofolate + H(+)</text>
        <dbReference type="Rhea" id="RHEA:24380"/>
        <dbReference type="Rhea" id="RHEA-COMP:9952"/>
        <dbReference type="Rhea" id="RHEA-COMP:9953"/>
        <dbReference type="ChEBI" id="CHEBI:15378"/>
        <dbReference type="ChEBI" id="CHEBI:57453"/>
        <dbReference type="ChEBI" id="CHEBI:78530"/>
        <dbReference type="ChEBI" id="CHEBI:78844"/>
        <dbReference type="ChEBI" id="CHEBI:195366"/>
        <dbReference type="EC" id="2.1.2.9"/>
    </reaction>
</comment>
<proteinExistence type="inferred from homology"/>
<dbReference type="Proteomes" id="UP000316238">
    <property type="component" value="Unassembled WGS sequence"/>
</dbReference>
<evidence type="ECO:0000256" key="2">
    <source>
        <dbReference type="ARBA" id="ARBA00010699"/>
    </source>
</evidence>
<evidence type="ECO:0000256" key="1">
    <source>
        <dbReference type="ARBA" id="ARBA00002606"/>
    </source>
</evidence>
<evidence type="ECO:0000256" key="7">
    <source>
        <dbReference type="ARBA" id="ARBA00048558"/>
    </source>
</evidence>
<dbReference type="GO" id="GO:0005829">
    <property type="term" value="C:cytosol"/>
    <property type="evidence" value="ECO:0007669"/>
    <property type="project" value="TreeGrafter"/>
</dbReference>
<dbReference type="GO" id="GO:0004479">
    <property type="term" value="F:methionyl-tRNA formyltransferase activity"/>
    <property type="evidence" value="ECO:0007669"/>
    <property type="project" value="UniProtKB-UniRule"/>
</dbReference>
<feature type="binding site" evidence="8">
    <location>
        <begin position="113"/>
        <end position="116"/>
    </location>
    <ligand>
        <name>(6S)-5,6,7,8-tetrahydrofolate</name>
        <dbReference type="ChEBI" id="CHEBI:57453"/>
    </ligand>
</feature>
<sequence length="313" mass="34346">MTSSLRIVFMGTPLFALPTLQALLDGPDNVVGVVCRTDSVQGRGRKCCSPPVKTLAEQAGIPVFQPESIRNDEFFEIIQTLQPDMMVVIAYGKILPGRLLRLPRFGTINVHGSLLPKYRGAAPIQRALINGEKETGVTIMQMDEGIDTGDILLPARLPITDDDTSGSLSSKLAQLGSEALLEAIVRLKQGHLPAIKQDEAQATYAAMLDKELGHIDWNRSARELHCLIRGLDPWPSAYGFIDGKRFRFFQPHVVLGKVNELPGTICRADCNGILVATGKDYLLIREIQPEGKKRMCVQACICGMQLPIGQQFT</sequence>
<dbReference type="EC" id="2.1.2.9" evidence="3 8"/>
<comment type="function">
    <text evidence="1 8">Attaches a formyl group to the free amino group of methionyl-tRNA(fMet). The formyl group appears to play a dual role in the initiator identity of N-formylmethionyl-tRNA by promoting its recognition by IF2 and preventing the misappropriation of this tRNA by the elongation apparatus.</text>
</comment>
<dbReference type="Pfam" id="PF00551">
    <property type="entry name" value="Formyl_trans_N"/>
    <property type="match status" value="1"/>
</dbReference>
<protein>
    <recommendedName>
        <fullName evidence="4 8">Methionyl-tRNA formyltransferase</fullName>
        <ecNumber evidence="3 8">2.1.2.9</ecNumber>
    </recommendedName>
</protein>
<dbReference type="InterPro" id="IPR037022">
    <property type="entry name" value="Formyl_trans_C_sf"/>
</dbReference>
<gene>
    <name evidence="8" type="primary">fmt</name>
    <name evidence="11" type="ORF">CDV28_11833</name>
</gene>
<keyword evidence="12" id="KW-1185">Reference proteome</keyword>
<keyword evidence="5 8" id="KW-0808">Transferase</keyword>
<evidence type="ECO:0000256" key="8">
    <source>
        <dbReference type="HAMAP-Rule" id="MF_00182"/>
    </source>
</evidence>
<dbReference type="PANTHER" id="PTHR11138:SF5">
    <property type="entry name" value="METHIONYL-TRNA FORMYLTRANSFERASE, MITOCHONDRIAL"/>
    <property type="match status" value="1"/>
</dbReference>
<dbReference type="NCBIfam" id="TIGR00460">
    <property type="entry name" value="fmt"/>
    <property type="match status" value="1"/>
</dbReference>
<dbReference type="InterPro" id="IPR011034">
    <property type="entry name" value="Formyl_transferase-like_C_sf"/>
</dbReference>
<dbReference type="PANTHER" id="PTHR11138">
    <property type="entry name" value="METHIONYL-TRNA FORMYLTRANSFERASE"/>
    <property type="match status" value="1"/>
</dbReference>
<feature type="domain" description="Formyl transferase C-terminal" evidence="10">
    <location>
        <begin position="208"/>
        <end position="303"/>
    </location>
</feature>
<dbReference type="InterPro" id="IPR044135">
    <property type="entry name" value="Met-tRNA-FMT_C"/>
</dbReference>
<organism evidence="11 12">
    <name type="scientific">Candidatus Electronema aureum</name>
    <dbReference type="NCBI Taxonomy" id="2005002"/>
    <lineage>
        <taxon>Bacteria</taxon>
        <taxon>Pseudomonadati</taxon>
        <taxon>Thermodesulfobacteriota</taxon>
        <taxon>Desulfobulbia</taxon>
        <taxon>Desulfobulbales</taxon>
        <taxon>Desulfobulbaceae</taxon>
        <taxon>Candidatus Electronema</taxon>
    </lineage>
</organism>
<dbReference type="InterPro" id="IPR005793">
    <property type="entry name" value="Formyl_trans_C"/>
</dbReference>
<dbReference type="InterPro" id="IPR036477">
    <property type="entry name" value="Formyl_transf_N_sf"/>
</dbReference>
<dbReference type="InterPro" id="IPR001555">
    <property type="entry name" value="GART_AS"/>
</dbReference>
<name>A0A521G149_9BACT</name>
<reference evidence="11" key="1">
    <citation type="submission" date="2017-07" db="EMBL/GenBank/DDBJ databases">
        <title>The cable genome - Insights into the physiology and evolution of filamentous bacteria capable of sulfide oxidation via long distance electron transfer.</title>
        <authorList>
            <person name="Thorup C."/>
            <person name="Bjerg J.T."/>
            <person name="Schreiber L."/>
            <person name="Nielsen L.P."/>
            <person name="Kjeldsen K.U."/>
            <person name="Boesen T."/>
            <person name="Boggild A."/>
            <person name="Meysman F."/>
            <person name="Geelhoed J."/>
            <person name="Schramm A."/>
        </authorList>
    </citation>
    <scope>NUCLEOTIDE SEQUENCE [LARGE SCALE GENOMIC DNA]</scope>
    <source>
        <strain evidence="11">GS</strain>
    </source>
</reference>
<dbReference type="HAMAP" id="MF_00182">
    <property type="entry name" value="Formyl_trans"/>
    <property type="match status" value="1"/>
</dbReference>
<dbReference type="EMBL" id="NQJD01000018">
    <property type="protein sequence ID" value="TAA74759.1"/>
    <property type="molecule type" value="Genomic_DNA"/>
</dbReference>
<evidence type="ECO:0000256" key="6">
    <source>
        <dbReference type="ARBA" id="ARBA00022917"/>
    </source>
</evidence>
<evidence type="ECO:0000256" key="4">
    <source>
        <dbReference type="ARBA" id="ARBA00016014"/>
    </source>
</evidence>
<evidence type="ECO:0000313" key="11">
    <source>
        <dbReference type="EMBL" id="TAA74759.1"/>
    </source>
</evidence>
<evidence type="ECO:0000259" key="10">
    <source>
        <dbReference type="Pfam" id="PF02911"/>
    </source>
</evidence>
<evidence type="ECO:0000259" key="9">
    <source>
        <dbReference type="Pfam" id="PF00551"/>
    </source>
</evidence>
<evidence type="ECO:0000256" key="3">
    <source>
        <dbReference type="ARBA" id="ARBA00012261"/>
    </source>
</evidence>
<evidence type="ECO:0000256" key="5">
    <source>
        <dbReference type="ARBA" id="ARBA00022679"/>
    </source>
</evidence>
<dbReference type="Gene3D" id="3.10.25.10">
    <property type="entry name" value="Formyl transferase, C-terminal domain"/>
    <property type="match status" value="1"/>
</dbReference>
<dbReference type="SUPFAM" id="SSF50486">
    <property type="entry name" value="FMT C-terminal domain-like"/>
    <property type="match status" value="1"/>
</dbReference>
<dbReference type="Gene3D" id="3.40.50.170">
    <property type="entry name" value="Formyl transferase, N-terminal domain"/>
    <property type="match status" value="1"/>
</dbReference>